<gene>
    <name evidence="3" type="primary">bamB_2</name>
    <name evidence="3" type="ORF">SV7mr_28150</name>
</gene>
<evidence type="ECO:0000313" key="4">
    <source>
        <dbReference type="Proteomes" id="UP000315003"/>
    </source>
</evidence>
<name>A0A517SVZ0_9BACT</name>
<dbReference type="Proteomes" id="UP000315003">
    <property type="component" value="Chromosome"/>
</dbReference>
<dbReference type="InterPro" id="IPR002372">
    <property type="entry name" value="PQQ_rpt_dom"/>
</dbReference>
<dbReference type="EMBL" id="CP036272">
    <property type="protein sequence ID" value="QDT60295.1"/>
    <property type="molecule type" value="Genomic_DNA"/>
</dbReference>
<proteinExistence type="predicted"/>
<dbReference type="OrthoDB" id="244732at2"/>
<evidence type="ECO:0000313" key="3">
    <source>
        <dbReference type="EMBL" id="QDT60295.1"/>
    </source>
</evidence>
<dbReference type="InterPro" id="IPR015943">
    <property type="entry name" value="WD40/YVTN_repeat-like_dom_sf"/>
</dbReference>
<protein>
    <submittedName>
        <fullName evidence="3">Outer membrane protein assembly factor BamB</fullName>
    </submittedName>
</protein>
<evidence type="ECO:0000256" key="1">
    <source>
        <dbReference type="SAM" id="MobiDB-lite"/>
    </source>
</evidence>
<dbReference type="Gene3D" id="2.130.10.10">
    <property type="entry name" value="YVTN repeat-like/Quinoprotein amine dehydrogenase"/>
    <property type="match status" value="2"/>
</dbReference>
<dbReference type="InterPro" id="IPR011047">
    <property type="entry name" value="Quinoprotein_ADH-like_sf"/>
</dbReference>
<sequence>MALPAHSGPLTGMGTESLQLPSQPAQPTCPANLPVKPFLATLPASMPNSLGRCATFLICVLSSAFCWADPPSRDQTTGGDRGSASAPRTIAAAGAAKSSAPQSAVWNEFRGPNGSGVALADLPSTWSEIENLAWKTPLPGKGSSSPVVWKGRIYLTAYTGYGLDFTEPGQRESLKLHVLCLQLSDGKLLWDCPIDPASAEQAYGKRVAEHGYASPTPCVDDSGVYAYFGPSGLVALSHQGTLRWRRDLGINTTGFGAAASPILYQNTVIQNASIESGTMFALDKATGETVWQNDQIVRSWTTPSLVTLKDGSEELICNQKDAILGLDPKTGQQLWTCHAIEDYIVPRVVTHQGLLYCSGGRTNRTFVVRPGGRGEVEASHIVWHQPRGANVTSPIVVNEHLFWSHDKSIALCLRIADGEEVFRERMPTRSRVYGSIVSDGQKLFLTTRDKGVLVLDASPEYNELALNQLGSEDESFNASPAIANDCLLLRSDRCLYCIKKP</sequence>
<reference evidence="3 4" key="1">
    <citation type="submission" date="2019-02" db="EMBL/GenBank/DDBJ databases">
        <title>Deep-cultivation of Planctomycetes and their phenomic and genomic characterization uncovers novel biology.</title>
        <authorList>
            <person name="Wiegand S."/>
            <person name="Jogler M."/>
            <person name="Boedeker C."/>
            <person name="Pinto D."/>
            <person name="Vollmers J."/>
            <person name="Rivas-Marin E."/>
            <person name="Kohn T."/>
            <person name="Peeters S.H."/>
            <person name="Heuer A."/>
            <person name="Rast P."/>
            <person name="Oberbeckmann S."/>
            <person name="Bunk B."/>
            <person name="Jeske O."/>
            <person name="Meyerdierks A."/>
            <person name="Storesund J.E."/>
            <person name="Kallscheuer N."/>
            <person name="Luecker S."/>
            <person name="Lage O.M."/>
            <person name="Pohl T."/>
            <person name="Merkel B.J."/>
            <person name="Hornburger P."/>
            <person name="Mueller R.-W."/>
            <person name="Bruemmer F."/>
            <person name="Labrenz M."/>
            <person name="Spormann A.M."/>
            <person name="Op den Camp H."/>
            <person name="Overmann J."/>
            <person name="Amann R."/>
            <person name="Jetten M.S.M."/>
            <person name="Mascher T."/>
            <person name="Medema M.H."/>
            <person name="Devos D.P."/>
            <person name="Kaster A.-K."/>
            <person name="Ovreas L."/>
            <person name="Rohde M."/>
            <person name="Galperin M.Y."/>
            <person name="Jogler C."/>
        </authorList>
    </citation>
    <scope>NUCLEOTIDE SEQUENCE [LARGE SCALE GENOMIC DNA]</scope>
    <source>
        <strain evidence="3 4">SV_7m_r</strain>
    </source>
</reference>
<evidence type="ECO:0000259" key="2">
    <source>
        <dbReference type="Pfam" id="PF13360"/>
    </source>
</evidence>
<dbReference type="PANTHER" id="PTHR34512">
    <property type="entry name" value="CELL SURFACE PROTEIN"/>
    <property type="match status" value="1"/>
</dbReference>
<dbReference type="AlphaFoldDB" id="A0A517SVZ0"/>
<dbReference type="Pfam" id="PF13360">
    <property type="entry name" value="PQQ_2"/>
    <property type="match status" value="1"/>
</dbReference>
<feature type="domain" description="Pyrrolo-quinoline quinone repeat" evidence="2">
    <location>
        <begin position="178"/>
        <end position="422"/>
    </location>
</feature>
<keyword evidence="4" id="KW-1185">Reference proteome</keyword>
<feature type="region of interest" description="Disordered" evidence="1">
    <location>
        <begin position="72"/>
        <end position="97"/>
    </location>
</feature>
<dbReference type="SUPFAM" id="SSF50998">
    <property type="entry name" value="Quinoprotein alcohol dehydrogenase-like"/>
    <property type="match status" value="1"/>
</dbReference>
<organism evidence="3 4">
    <name type="scientific">Stieleria bergensis</name>
    <dbReference type="NCBI Taxonomy" id="2528025"/>
    <lineage>
        <taxon>Bacteria</taxon>
        <taxon>Pseudomonadati</taxon>
        <taxon>Planctomycetota</taxon>
        <taxon>Planctomycetia</taxon>
        <taxon>Pirellulales</taxon>
        <taxon>Pirellulaceae</taxon>
        <taxon>Stieleria</taxon>
    </lineage>
</organism>
<dbReference type="PANTHER" id="PTHR34512:SF30">
    <property type="entry name" value="OUTER MEMBRANE PROTEIN ASSEMBLY FACTOR BAMB"/>
    <property type="match status" value="1"/>
</dbReference>
<feature type="region of interest" description="Disordered" evidence="1">
    <location>
        <begin position="1"/>
        <end position="26"/>
    </location>
</feature>
<feature type="compositionally biased region" description="Polar residues" evidence="1">
    <location>
        <begin position="14"/>
        <end position="26"/>
    </location>
</feature>
<accession>A0A517SVZ0</accession>